<dbReference type="AlphaFoldDB" id="A0A8B8MMK4"/>
<reference evidence="7" key="2">
    <citation type="submission" date="2025-08" db="UniProtKB">
        <authorList>
            <consortium name="RefSeq"/>
        </authorList>
    </citation>
    <scope>IDENTIFICATION</scope>
    <source>
        <tissue evidence="7">Young leaves</tissue>
    </source>
</reference>
<gene>
    <name evidence="7" type="primary">LOC113874442</name>
</gene>
<sequence>MVSRAHKRTAMYRNLQRLRSITNSHASRKTSVILDASEYIRGLKQKLKELNQLAIAAAQKVTDYGGPMPMVEVEPEEEGFKIKVLSQRSCQGLLVFILEAFERLGLEVLQARASSVDSFCLEAFGIKENSEDAHHVDVQVVEQAVSQAIKKWREVTKQGPAPPSRGDLDLPETPPPPPSKVIGSHP</sequence>
<feature type="domain" description="Plant bHLH transcription factor ACT-like" evidence="5">
    <location>
        <begin position="71"/>
        <end position="150"/>
    </location>
</feature>
<evidence type="ECO:0000256" key="3">
    <source>
        <dbReference type="SAM" id="Coils"/>
    </source>
</evidence>
<dbReference type="InterPro" id="IPR054502">
    <property type="entry name" value="bHLH-TF_ACT-like_plant"/>
</dbReference>
<dbReference type="Pfam" id="PF22754">
    <property type="entry name" value="bHLH-TF_ACT-like_plant"/>
    <property type="match status" value="1"/>
</dbReference>
<feature type="region of interest" description="Disordered" evidence="4">
    <location>
        <begin position="153"/>
        <end position="186"/>
    </location>
</feature>
<evidence type="ECO:0000256" key="4">
    <source>
        <dbReference type="SAM" id="MobiDB-lite"/>
    </source>
</evidence>
<proteinExistence type="predicted"/>
<evidence type="ECO:0000259" key="5">
    <source>
        <dbReference type="Pfam" id="PF22754"/>
    </source>
</evidence>
<evidence type="ECO:0000313" key="7">
    <source>
        <dbReference type="RefSeq" id="XP_027368464.1"/>
    </source>
</evidence>
<dbReference type="GO" id="GO:0043565">
    <property type="term" value="F:sequence-specific DNA binding"/>
    <property type="evidence" value="ECO:0007669"/>
    <property type="project" value="TreeGrafter"/>
</dbReference>
<protein>
    <submittedName>
        <fullName evidence="7">Uncharacterized protein LOC113874442</fullName>
    </submittedName>
</protein>
<keyword evidence="6" id="KW-1185">Reference proteome</keyword>
<keyword evidence="2" id="KW-0539">Nucleus</keyword>
<reference evidence="6" key="1">
    <citation type="journal article" date="2019" name="Toxins">
        <title>Detection of Abrin-Like and Prepropulchellin-Like Toxin Genes and Transcripts Using Whole Genome Sequencing and Full-Length Transcript Sequencing of Abrus precatorius.</title>
        <authorList>
            <person name="Hovde B.T."/>
            <person name="Daligault H.E."/>
            <person name="Hanschen E.R."/>
            <person name="Kunde Y.A."/>
            <person name="Johnson M.B."/>
            <person name="Starkenburg S.R."/>
            <person name="Johnson S.L."/>
        </authorList>
    </citation>
    <scope>NUCLEOTIDE SEQUENCE [LARGE SCALE GENOMIC DNA]</scope>
</reference>
<dbReference type="InterPro" id="IPR051358">
    <property type="entry name" value="TF_AMS/ICE1/BHLH6-like"/>
</dbReference>
<dbReference type="Proteomes" id="UP000694853">
    <property type="component" value="Unplaced"/>
</dbReference>
<name>A0A8B8MMK4_ABRPR</name>
<dbReference type="GO" id="GO:0005634">
    <property type="term" value="C:nucleus"/>
    <property type="evidence" value="ECO:0007669"/>
    <property type="project" value="UniProtKB-SubCell"/>
</dbReference>
<dbReference type="GO" id="GO:0003700">
    <property type="term" value="F:DNA-binding transcription factor activity"/>
    <property type="evidence" value="ECO:0007669"/>
    <property type="project" value="TreeGrafter"/>
</dbReference>
<dbReference type="PANTHER" id="PTHR31945:SF8">
    <property type="entry name" value="TRANSCRIPTION FACTOR BHLH93-LIKE PROTEIN"/>
    <property type="match status" value="1"/>
</dbReference>
<dbReference type="GeneID" id="113874442"/>
<dbReference type="RefSeq" id="XP_027368464.1">
    <property type="nucleotide sequence ID" value="XM_027512663.1"/>
</dbReference>
<dbReference type="KEGG" id="aprc:113874442"/>
<organism evidence="6 7">
    <name type="scientific">Abrus precatorius</name>
    <name type="common">Indian licorice</name>
    <name type="synonym">Glycine abrus</name>
    <dbReference type="NCBI Taxonomy" id="3816"/>
    <lineage>
        <taxon>Eukaryota</taxon>
        <taxon>Viridiplantae</taxon>
        <taxon>Streptophyta</taxon>
        <taxon>Embryophyta</taxon>
        <taxon>Tracheophyta</taxon>
        <taxon>Spermatophyta</taxon>
        <taxon>Magnoliopsida</taxon>
        <taxon>eudicotyledons</taxon>
        <taxon>Gunneridae</taxon>
        <taxon>Pentapetalae</taxon>
        <taxon>rosids</taxon>
        <taxon>fabids</taxon>
        <taxon>Fabales</taxon>
        <taxon>Fabaceae</taxon>
        <taxon>Papilionoideae</taxon>
        <taxon>50 kb inversion clade</taxon>
        <taxon>NPAAA clade</taxon>
        <taxon>indigoferoid/millettioid clade</taxon>
        <taxon>Abreae</taxon>
        <taxon>Abrus</taxon>
    </lineage>
</organism>
<evidence type="ECO:0000313" key="6">
    <source>
        <dbReference type="Proteomes" id="UP000694853"/>
    </source>
</evidence>
<comment type="subcellular location">
    <subcellularLocation>
        <location evidence="1">Nucleus</location>
    </subcellularLocation>
</comment>
<keyword evidence="3" id="KW-0175">Coiled coil</keyword>
<dbReference type="PANTHER" id="PTHR31945">
    <property type="entry name" value="TRANSCRIPTION FACTOR SCREAM2-RELATED"/>
    <property type="match status" value="1"/>
</dbReference>
<accession>A0A8B8MMK4</accession>
<feature type="coiled-coil region" evidence="3">
    <location>
        <begin position="33"/>
        <end position="60"/>
    </location>
</feature>
<dbReference type="OrthoDB" id="1917523at2759"/>
<evidence type="ECO:0000256" key="1">
    <source>
        <dbReference type="ARBA" id="ARBA00004123"/>
    </source>
</evidence>
<evidence type="ECO:0000256" key="2">
    <source>
        <dbReference type="ARBA" id="ARBA00023242"/>
    </source>
</evidence>